<dbReference type="PATRIC" id="fig|186490.8.peg.34"/>
<dbReference type="RefSeq" id="WP_053096450.1">
    <property type="nucleotide sequence ID" value="NZ_CP011787.1"/>
</dbReference>
<evidence type="ECO:0000256" key="5">
    <source>
        <dbReference type="ARBA" id="ARBA00020605"/>
    </source>
</evidence>
<dbReference type="NCBIfam" id="TIGR00877">
    <property type="entry name" value="purD"/>
    <property type="match status" value="1"/>
</dbReference>
<evidence type="ECO:0000256" key="11">
    <source>
        <dbReference type="ARBA" id="ARBA00022842"/>
    </source>
</evidence>
<evidence type="ECO:0000256" key="12">
    <source>
        <dbReference type="ARBA" id="ARBA00023211"/>
    </source>
</evidence>
<evidence type="ECO:0000256" key="3">
    <source>
        <dbReference type="ARBA" id="ARBA00005174"/>
    </source>
</evidence>
<dbReference type="Gene3D" id="3.30.470.20">
    <property type="entry name" value="ATP-grasp fold, B domain"/>
    <property type="match status" value="1"/>
</dbReference>
<dbReference type="PROSITE" id="PS50975">
    <property type="entry name" value="ATP_GRASP"/>
    <property type="match status" value="1"/>
</dbReference>
<evidence type="ECO:0000256" key="2">
    <source>
        <dbReference type="ARBA" id="ARBA00001946"/>
    </source>
</evidence>
<dbReference type="InterPro" id="IPR000115">
    <property type="entry name" value="PRibGlycinamide_synth"/>
</dbReference>
<dbReference type="GO" id="GO:0004637">
    <property type="term" value="F:phosphoribosylamine-glycine ligase activity"/>
    <property type="evidence" value="ECO:0007669"/>
    <property type="project" value="UniProtKB-UniRule"/>
</dbReference>
<dbReference type="InterPro" id="IPR011761">
    <property type="entry name" value="ATP-grasp"/>
</dbReference>
<keyword evidence="21" id="KW-1185">Reference proteome</keyword>
<dbReference type="OrthoDB" id="9807240at2"/>
<dbReference type="SUPFAM" id="SSF52440">
    <property type="entry name" value="PreATP-grasp domain"/>
    <property type="match status" value="1"/>
</dbReference>
<keyword evidence="9 17" id="KW-0658">Purine biosynthesis</keyword>
<evidence type="ECO:0000313" key="21">
    <source>
        <dbReference type="Proteomes" id="UP000056466"/>
    </source>
</evidence>
<evidence type="ECO:0000259" key="19">
    <source>
        <dbReference type="PROSITE" id="PS50975"/>
    </source>
</evidence>
<keyword evidence="12" id="KW-0464">Manganese</keyword>
<dbReference type="Gene3D" id="3.40.50.20">
    <property type="match status" value="1"/>
</dbReference>
<feature type="domain" description="ATP-grasp" evidence="19">
    <location>
        <begin position="109"/>
        <end position="316"/>
    </location>
</feature>
<dbReference type="KEGG" id="bcig:AB162_032"/>
<comment type="cofactor">
    <cofactor evidence="1">
        <name>Mn(2+)</name>
        <dbReference type="ChEBI" id="CHEBI:29035"/>
    </cofactor>
</comment>
<evidence type="ECO:0000256" key="4">
    <source>
        <dbReference type="ARBA" id="ARBA00013255"/>
    </source>
</evidence>
<dbReference type="FunFam" id="3.30.1490.20:FF:000006">
    <property type="entry name" value="phosphoribosylamine--glycine ligase, chloroplastic-like"/>
    <property type="match status" value="1"/>
</dbReference>
<evidence type="ECO:0000256" key="13">
    <source>
        <dbReference type="ARBA" id="ARBA00038345"/>
    </source>
</evidence>
<dbReference type="PANTHER" id="PTHR43472:SF1">
    <property type="entry name" value="PHOSPHORIBOSYLAMINE--GLYCINE LIGASE, CHLOROPLASTIC"/>
    <property type="match status" value="1"/>
</dbReference>
<evidence type="ECO:0000256" key="16">
    <source>
        <dbReference type="ARBA" id="ARBA00079592"/>
    </source>
</evidence>
<dbReference type="EMBL" id="CP011787">
    <property type="protein sequence ID" value="AKZ65660.1"/>
    <property type="molecule type" value="Genomic_DNA"/>
</dbReference>
<dbReference type="InterPro" id="IPR013815">
    <property type="entry name" value="ATP_grasp_subdomain_1"/>
</dbReference>
<dbReference type="Pfam" id="PF02844">
    <property type="entry name" value="GARS_N"/>
    <property type="match status" value="1"/>
</dbReference>
<dbReference type="PROSITE" id="PS00184">
    <property type="entry name" value="GARS"/>
    <property type="match status" value="1"/>
</dbReference>
<evidence type="ECO:0000256" key="9">
    <source>
        <dbReference type="ARBA" id="ARBA00022755"/>
    </source>
</evidence>
<keyword evidence="11" id="KW-0460">Magnesium</keyword>
<dbReference type="GO" id="GO:0009113">
    <property type="term" value="P:purine nucleobase biosynthetic process"/>
    <property type="evidence" value="ECO:0007669"/>
    <property type="project" value="InterPro"/>
</dbReference>
<proteinExistence type="inferred from homology"/>
<evidence type="ECO:0000256" key="15">
    <source>
        <dbReference type="ARBA" id="ARBA00042864"/>
    </source>
</evidence>
<dbReference type="InterPro" id="IPR020559">
    <property type="entry name" value="PRibGlycinamide_synth_CS"/>
</dbReference>
<comment type="pathway">
    <text evidence="3 17">Purine metabolism; IMP biosynthesis via de novo pathway; N(1)-(5-phospho-D-ribosyl)glycinamide from 5-phospho-alpha-D-ribose 1-diphosphate: step 2/2.</text>
</comment>
<evidence type="ECO:0000256" key="1">
    <source>
        <dbReference type="ARBA" id="ARBA00001936"/>
    </source>
</evidence>
<organism evidence="20 21">
    <name type="scientific">Candidatus Palibaumannia cicadellinicola</name>
    <dbReference type="NCBI Taxonomy" id="186490"/>
    <lineage>
        <taxon>Bacteria</taxon>
        <taxon>Pseudomonadati</taxon>
        <taxon>Pseudomonadota</taxon>
        <taxon>Gammaproteobacteria</taxon>
        <taxon>Candidatus Palibaumannia</taxon>
    </lineage>
</organism>
<dbReference type="InterPro" id="IPR011054">
    <property type="entry name" value="Rudment_hybrid_motif"/>
</dbReference>
<dbReference type="Pfam" id="PF02843">
    <property type="entry name" value="GARS_C"/>
    <property type="match status" value="1"/>
</dbReference>
<evidence type="ECO:0000313" key="20">
    <source>
        <dbReference type="EMBL" id="AKZ65660.1"/>
    </source>
</evidence>
<dbReference type="InterPro" id="IPR016185">
    <property type="entry name" value="PreATP-grasp_dom_sf"/>
</dbReference>
<evidence type="ECO:0000256" key="10">
    <source>
        <dbReference type="ARBA" id="ARBA00022840"/>
    </source>
</evidence>
<reference evidence="20 21" key="1">
    <citation type="submission" date="2015-06" db="EMBL/GenBank/DDBJ databases">
        <title>Lineage-specific patterns of genome deterioration in obligate symbionts.</title>
        <authorList>
            <person name="Bennett G.M."/>
            <person name="McCutcheon J.P."/>
            <person name="McDonald B.R."/>
            <person name="Moran N.A."/>
        </authorList>
    </citation>
    <scope>NUCLEOTIDE SEQUENCE [LARGE SCALE GENOMIC DNA]</scope>
    <source>
        <strain evidence="20 21">B-GSS</strain>
    </source>
</reference>
<sequence>MNILIIGNGGREHALAWKVAQSPLAKKVFVAPGNAGTALENSLENVNIAATDISELIKFAKYNNIDFTIVGPEASLVIGIVDMFHDAGLIVFGPTKAAAQLEGSKNFTKNFLHRHNIPTGCYQNFKEVLPAINYVHKKGVPIVIKADGLAAGKGVIIATTLVEAEDAIKKILISKIFGESGNSIVIEEFISGEEISFIVMVDGKNVVPMATSQDYKRVGDGDNGLNTGGMGAYSPVPLVTNELYNKILDQIILPTIKGMARENNSYTGFLYAGLIITPEGQPKVIEFNCRLGDPETQTIILRMRSDLLAHCIAATKCNLDKEVFQWDERFALSVVLASVGYPSNYRIGYEISGLPTIDSNEEKVFHSGTLLEKGKLLTNSGRVLCVTTLGNTLAEAQKRTYKIVDCIKWQDSFCRRDIGYRAGLVVKSN</sequence>
<dbReference type="UniPathway" id="UPA00074">
    <property type="reaction ID" value="UER00125"/>
</dbReference>
<dbReference type="FunFam" id="3.40.50.20:FF:000006">
    <property type="entry name" value="Phosphoribosylamine--glycine ligase, chloroplastic"/>
    <property type="match status" value="1"/>
</dbReference>
<evidence type="ECO:0000256" key="6">
    <source>
        <dbReference type="ARBA" id="ARBA00022598"/>
    </source>
</evidence>
<keyword evidence="6 17" id="KW-0436">Ligase</keyword>
<dbReference type="InterPro" id="IPR037123">
    <property type="entry name" value="PRibGlycinamide_synth_C_sf"/>
</dbReference>
<keyword evidence="8 18" id="KW-0547">Nucleotide-binding</keyword>
<comment type="catalytic activity">
    <reaction evidence="17">
        <text>5-phospho-beta-D-ribosylamine + glycine + ATP = N(1)-(5-phospho-beta-D-ribosyl)glycinamide + ADP + phosphate + H(+)</text>
        <dbReference type="Rhea" id="RHEA:17453"/>
        <dbReference type="ChEBI" id="CHEBI:15378"/>
        <dbReference type="ChEBI" id="CHEBI:30616"/>
        <dbReference type="ChEBI" id="CHEBI:43474"/>
        <dbReference type="ChEBI" id="CHEBI:57305"/>
        <dbReference type="ChEBI" id="CHEBI:58681"/>
        <dbReference type="ChEBI" id="CHEBI:143788"/>
        <dbReference type="ChEBI" id="CHEBI:456216"/>
        <dbReference type="EC" id="6.3.4.13"/>
    </reaction>
</comment>
<dbReference type="AlphaFoldDB" id="A0A0K2BK04"/>
<dbReference type="InterPro" id="IPR020560">
    <property type="entry name" value="PRibGlycinamide_synth_C-dom"/>
</dbReference>
<dbReference type="GO" id="GO:0006189">
    <property type="term" value="P:'de novo' IMP biosynthetic process"/>
    <property type="evidence" value="ECO:0007669"/>
    <property type="project" value="UniProtKB-UniRule"/>
</dbReference>
<dbReference type="GO" id="GO:0046872">
    <property type="term" value="F:metal ion binding"/>
    <property type="evidence" value="ECO:0007669"/>
    <property type="project" value="UniProtKB-KW"/>
</dbReference>
<accession>A0A0K2BK04</accession>
<dbReference type="SMART" id="SM01210">
    <property type="entry name" value="GARS_C"/>
    <property type="match status" value="1"/>
</dbReference>
<protein>
    <recommendedName>
        <fullName evidence="5 17">Phosphoribosylamine--glycine ligase</fullName>
        <ecNumber evidence="4 17">6.3.4.13</ecNumber>
    </recommendedName>
    <alternativeName>
        <fullName evidence="16 17">GARS</fullName>
    </alternativeName>
    <alternativeName>
        <fullName evidence="14 17">Glycinamide ribonucleotide synthetase</fullName>
    </alternativeName>
    <alternativeName>
        <fullName evidence="15 17">Phosphoribosylglycinamide synthetase</fullName>
    </alternativeName>
</protein>
<dbReference type="SMART" id="SM01209">
    <property type="entry name" value="GARS_A"/>
    <property type="match status" value="1"/>
</dbReference>
<evidence type="ECO:0000256" key="18">
    <source>
        <dbReference type="PROSITE-ProRule" id="PRU00409"/>
    </source>
</evidence>
<keyword evidence="10 18" id="KW-0067">ATP-binding</keyword>
<dbReference type="SUPFAM" id="SSF56059">
    <property type="entry name" value="Glutathione synthetase ATP-binding domain-like"/>
    <property type="match status" value="1"/>
</dbReference>
<dbReference type="FunFam" id="3.90.600.10:FF:000001">
    <property type="entry name" value="Trifunctional purine biosynthetic protein adenosine-3"/>
    <property type="match status" value="1"/>
</dbReference>
<dbReference type="InterPro" id="IPR020561">
    <property type="entry name" value="PRibGlycinamid_synth_ATP-grasp"/>
</dbReference>
<dbReference type="EC" id="6.3.4.13" evidence="4 17"/>
<dbReference type="Pfam" id="PF01071">
    <property type="entry name" value="GARS_A"/>
    <property type="match status" value="1"/>
</dbReference>
<dbReference type="HAMAP" id="MF_00138">
    <property type="entry name" value="GARS"/>
    <property type="match status" value="1"/>
</dbReference>
<evidence type="ECO:0000256" key="14">
    <source>
        <dbReference type="ARBA" id="ARBA00042242"/>
    </source>
</evidence>
<evidence type="ECO:0000256" key="7">
    <source>
        <dbReference type="ARBA" id="ARBA00022723"/>
    </source>
</evidence>
<dbReference type="PANTHER" id="PTHR43472">
    <property type="entry name" value="PHOSPHORIBOSYLAMINE--GLYCINE LIGASE"/>
    <property type="match status" value="1"/>
</dbReference>
<comment type="similarity">
    <text evidence="13 17">Belongs to the GARS family.</text>
</comment>
<dbReference type="Gene3D" id="3.30.1490.20">
    <property type="entry name" value="ATP-grasp fold, A domain"/>
    <property type="match status" value="1"/>
</dbReference>
<dbReference type="Gene3D" id="3.90.600.10">
    <property type="entry name" value="Phosphoribosylglycinamide synthetase, C-terminal domain"/>
    <property type="match status" value="1"/>
</dbReference>
<dbReference type="Proteomes" id="UP000056466">
    <property type="component" value="Chromosome"/>
</dbReference>
<evidence type="ECO:0000256" key="8">
    <source>
        <dbReference type="ARBA" id="ARBA00022741"/>
    </source>
</evidence>
<gene>
    <name evidence="17 20" type="primary">purD</name>
    <name evidence="20" type="ORF">AB162_032</name>
</gene>
<dbReference type="InterPro" id="IPR020562">
    <property type="entry name" value="PRibGlycinamide_synth_N"/>
</dbReference>
<dbReference type="GO" id="GO:0005524">
    <property type="term" value="F:ATP binding"/>
    <property type="evidence" value="ECO:0007669"/>
    <property type="project" value="UniProtKB-UniRule"/>
</dbReference>
<keyword evidence="7" id="KW-0479">Metal-binding</keyword>
<comment type="cofactor">
    <cofactor evidence="2">
        <name>Mg(2+)</name>
        <dbReference type="ChEBI" id="CHEBI:18420"/>
    </cofactor>
</comment>
<dbReference type="FunFam" id="3.30.470.20:FF:000031">
    <property type="entry name" value="Phosphoribosylamine--glycine ligase"/>
    <property type="match status" value="1"/>
</dbReference>
<evidence type="ECO:0000256" key="17">
    <source>
        <dbReference type="HAMAP-Rule" id="MF_00138"/>
    </source>
</evidence>
<name>A0A0K2BK04_9GAMM</name>
<dbReference type="SUPFAM" id="SSF51246">
    <property type="entry name" value="Rudiment single hybrid motif"/>
    <property type="match status" value="1"/>
</dbReference>